<dbReference type="GO" id="GO:0009229">
    <property type="term" value="P:thiamine diphosphate biosynthetic process"/>
    <property type="evidence" value="ECO:0007669"/>
    <property type="project" value="UniProtKB-UniPathway"/>
</dbReference>
<dbReference type="AlphaFoldDB" id="A0A126QDZ5"/>
<comment type="pathway">
    <text evidence="1">Cofactor biosynthesis; thiamine diphosphate biosynthesis.</text>
</comment>
<feature type="domain" description="Pyridoxamine kinase/Phosphomethylpyrimidine kinase" evidence="7">
    <location>
        <begin position="14"/>
        <end position="261"/>
    </location>
</feature>
<dbReference type="InterPro" id="IPR004399">
    <property type="entry name" value="HMP/HMP-P_kinase_dom"/>
</dbReference>
<dbReference type="GO" id="GO:0005524">
    <property type="term" value="F:ATP binding"/>
    <property type="evidence" value="ECO:0007669"/>
    <property type="project" value="UniProtKB-KW"/>
</dbReference>
<reference evidence="8" key="1">
    <citation type="submission" date="2015-01" db="EMBL/GenBank/DDBJ databases">
        <title>Draft genome sequence of Pasteurella multocida isolated from alpaca pneumonia.</title>
        <authorList>
            <person name="Maturrano L."/>
            <person name="Hurtado R."/>
            <person name="Allasi N."/>
            <person name="Juscamayta E."/>
            <person name="Fernandez D."/>
            <person name="Maximiliano J."/>
            <person name="Rimac R."/>
            <person name="Rosadio R."/>
        </authorList>
    </citation>
    <scope>NUCLEOTIDE SEQUENCE</scope>
    <source>
        <strain evidence="8">UNMSM</strain>
    </source>
</reference>
<gene>
    <name evidence="8" type="primary">thiD</name>
</gene>
<proteinExistence type="predicted"/>
<dbReference type="EC" id="2.7.1.49" evidence="2"/>
<dbReference type="GO" id="GO:0009228">
    <property type="term" value="P:thiamine biosynthetic process"/>
    <property type="evidence" value="ECO:0007669"/>
    <property type="project" value="InterPro"/>
</dbReference>
<evidence type="ECO:0000256" key="6">
    <source>
        <dbReference type="ARBA" id="ARBA00022840"/>
    </source>
</evidence>
<evidence type="ECO:0000256" key="5">
    <source>
        <dbReference type="ARBA" id="ARBA00022777"/>
    </source>
</evidence>
<dbReference type="GO" id="GO:0005829">
    <property type="term" value="C:cytosol"/>
    <property type="evidence" value="ECO:0007669"/>
    <property type="project" value="TreeGrafter"/>
</dbReference>
<evidence type="ECO:0000256" key="1">
    <source>
        <dbReference type="ARBA" id="ARBA00004948"/>
    </source>
</evidence>
<dbReference type="GO" id="GO:0008902">
    <property type="term" value="F:hydroxymethylpyrimidine kinase activity"/>
    <property type="evidence" value="ECO:0007669"/>
    <property type="project" value="UniProtKB-EC"/>
</dbReference>
<dbReference type="InterPro" id="IPR013749">
    <property type="entry name" value="PM/HMP-P_kinase-1"/>
</dbReference>
<dbReference type="RefSeq" id="WP_071523469.1">
    <property type="nucleotide sequence ID" value="NZ_JACDXE010000019.1"/>
</dbReference>
<accession>A0A126QDZ5</accession>
<evidence type="ECO:0000313" key="8">
    <source>
        <dbReference type="EMBL" id="AMK08027.1"/>
    </source>
</evidence>
<dbReference type="Pfam" id="PF08543">
    <property type="entry name" value="Phos_pyr_kin"/>
    <property type="match status" value="1"/>
</dbReference>
<dbReference type="PANTHER" id="PTHR20858">
    <property type="entry name" value="PHOSPHOMETHYLPYRIMIDINE KINASE"/>
    <property type="match status" value="1"/>
</dbReference>
<keyword evidence="6" id="KW-0067">ATP-binding</keyword>
<keyword evidence="3" id="KW-0808">Transferase</keyword>
<evidence type="ECO:0000256" key="2">
    <source>
        <dbReference type="ARBA" id="ARBA00012135"/>
    </source>
</evidence>
<dbReference type="EMBL" id="KP660188">
    <property type="protein sequence ID" value="AMK08027.1"/>
    <property type="molecule type" value="Genomic_DNA"/>
</dbReference>
<dbReference type="CDD" id="cd01169">
    <property type="entry name" value="HMPP_kinase"/>
    <property type="match status" value="1"/>
</dbReference>
<dbReference type="InterPro" id="IPR029056">
    <property type="entry name" value="Ribokinase-like"/>
</dbReference>
<keyword evidence="5" id="KW-0418">Kinase</keyword>
<keyword evidence="4" id="KW-0547">Nucleotide-binding</keyword>
<protein>
    <recommendedName>
        <fullName evidence="2">hydroxymethylpyrimidine kinase</fullName>
        <ecNumber evidence="2">2.7.1.49</ecNumber>
    </recommendedName>
</protein>
<name>A0A126QDZ5_PASMD</name>
<dbReference type="Gene3D" id="3.40.1190.20">
    <property type="match status" value="1"/>
</dbReference>
<evidence type="ECO:0000256" key="3">
    <source>
        <dbReference type="ARBA" id="ARBA00022679"/>
    </source>
</evidence>
<dbReference type="FunFam" id="3.40.1190.20:FF:000003">
    <property type="entry name" value="Phosphomethylpyrimidine kinase ThiD"/>
    <property type="match status" value="1"/>
</dbReference>
<dbReference type="UniPathway" id="UPA00060">
    <property type="reaction ID" value="UER00138"/>
</dbReference>
<evidence type="ECO:0000259" key="7">
    <source>
        <dbReference type="Pfam" id="PF08543"/>
    </source>
</evidence>
<organism evidence="8">
    <name type="scientific">Pasteurella multocida</name>
    <dbReference type="NCBI Taxonomy" id="747"/>
    <lineage>
        <taxon>Bacteria</taxon>
        <taxon>Pseudomonadati</taxon>
        <taxon>Pseudomonadota</taxon>
        <taxon>Gammaproteobacteria</taxon>
        <taxon>Pasteurellales</taxon>
        <taxon>Pasteurellaceae</taxon>
        <taxon>Pasteurella</taxon>
    </lineage>
</organism>
<dbReference type="PANTHER" id="PTHR20858:SF17">
    <property type="entry name" value="HYDROXYMETHYLPYRIMIDINE_PHOSPHOMETHYLPYRIMIDINE KINASE THI20-RELATED"/>
    <property type="match status" value="1"/>
</dbReference>
<dbReference type="NCBIfam" id="TIGR00097">
    <property type="entry name" value="HMP-P_kinase"/>
    <property type="match status" value="1"/>
</dbReference>
<evidence type="ECO:0000256" key="4">
    <source>
        <dbReference type="ARBA" id="ARBA00022741"/>
    </source>
</evidence>
<sequence length="273" mass="29257">MSNIPIALTIAGSDNCGGAGFQADLKTFQMQRVFGMTTITAIPVQNSLGVYDIHPVPLNIIEGQLKAIADDYQVNAFKIGMLGNTAIIECIAHALKKYDFGRMVLDPVMYAKGGAALLEPDAVEALRTLLVPNAEVITPNLPEAEALTGINIVDDNTACEAAEKLRAMGVRHAVIKGGHSENSQSDVCRDWLFTPTEILHFDSPRFNTRHTHGTGCTFSACIAAELAKGAQVVDAVKTAKAFITAAISHPLNIGHGHGPTNYWAYAECNQKSR</sequence>
<dbReference type="GO" id="GO:0008972">
    <property type="term" value="F:phosphomethylpyrimidine kinase activity"/>
    <property type="evidence" value="ECO:0007669"/>
    <property type="project" value="InterPro"/>
</dbReference>
<dbReference type="SUPFAM" id="SSF53613">
    <property type="entry name" value="Ribokinase-like"/>
    <property type="match status" value="1"/>
</dbReference>